<protein>
    <submittedName>
        <fullName evidence="2">Uncharacterized protein</fullName>
    </submittedName>
</protein>
<evidence type="ECO:0000313" key="2">
    <source>
        <dbReference type="EMBL" id="KAK9276170.1"/>
    </source>
</evidence>
<gene>
    <name evidence="2" type="ORF">L1049_005701</name>
</gene>
<dbReference type="EMBL" id="JBBPBK010000010">
    <property type="protein sequence ID" value="KAK9276170.1"/>
    <property type="molecule type" value="Genomic_DNA"/>
</dbReference>
<evidence type="ECO:0000256" key="1">
    <source>
        <dbReference type="SAM" id="Phobius"/>
    </source>
</evidence>
<name>A0AAP0RFT5_LIQFO</name>
<feature type="transmembrane region" description="Helical" evidence="1">
    <location>
        <begin position="56"/>
        <end position="77"/>
    </location>
</feature>
<keyword evidence="1" id="KW-1133">Transmembrane helix</keyword>
<dbReference type="AlphaFoldDB" id="A0AAP0RFT5"/>
<dbReference type="Proteomes" id="UP001415857">
    <property type="component" value="Unassembled WGS sequence"/>
</dbReference>
<organism evidence="2 3">
    <name type="scientific">Liquidambar formosana</name>
    <name type="common">Formosan gum</name>
    <dbReference type="NCBI Taxonomy" id="63359"/>
    <lineage>
        <taxon>Eukaryota</taxon>
        <taxon>Viridiplantae</taxon>
        <taxon>Streptophyta</taxon>
        <taxon>Embryophyta</taxon>
        <taxon>Tracheophyta</taxon>
        <taxon>Spermatophyta</taxon>
        <taxon>Magnoliopsida</taxon>
        <taxon>eudicotyledons</taxon>
        <taxon>Gunneridae</taxon>
        <taxon>Pentapetalae</taxon>
        <taxon>Saxifragales</taxon>
        <taxon>Altingiaceae</taxon>
        <taxon>Liquidambar</taxon>
    </lineage>
</organism>
<keyword evidence="1" id="KW-0472">Membrane</keyword>
<sequence>MWAPYRVAIQRRPTQLRLLIYYSMAQLCPLLFIHPHDRIDGGFKSSGALNYCPNSVSYLIWVFGNALFLFSNCVCVYERELLRERTAFWKNLWKFDGQTHVSMGENCFLGKKLVENSTVL</sequence>
<keyword evidence="1" id="KW-0812">Transmembrane</keyword>
<comment type="caution">
    <text evidence="2">The sequence shown here is derived from an EMBL/GenBank/DDBJ whole genome shotgun (WGS) entry which is preliminary data.</text>
</comment>
<evidence type="ECO:0000313" key="3">
    <source>
        <dbReference type="Proteomes" id="UP001415857"/>
    </source>
</evidence>
<proteinExistence type="predicted"/>
<feature type="transmembrane region" description="Helical" evidence="1">
    <location>
        <begin position="18"/>
        <end position="36"/>
    </location>
</feature>
<accession>A0AAP0RFT5</accession>
<keyword evidence="3" id="KW-1185">Reference proteome</keyword>
<reference evidence="2 3" key="1">
    <citation type="journal article" date="2024" name="Plant J.">
        <title>Genome sequences and population genomics reveal climatic adaptation and genomic divergence between two closely related sweetgum species.</title>
        <authorList>
            <person name="Xu W.Q."/>
            <person name="Ren C.Q."/>
            <person name="Zhang X.Y."/>
            <person name="Comes H.P."/>
            <person name="Liu X.H."/>
            <person name="Li Y.G."/>
            <person name="Kettle C.J."/>
            <person name="Jalonen R."/>
            <person name="Gaisberger H."/>
            <person name="Ma Y.Z."/>
            <person name="Qiu Y.X."/>
        </authorList>
    </citation>
    <scope>NUCLEOTIDE SEQUENCE [LARGE SCALE GENOMIC DNA]</scope>
    <source>
        <strain evidence="2">Hangzhou</strain>
    </source>
</reference>